<proteinExistence type="predicted"/>
<evidence type="ECO:0000313" key="2">
    <source>
        <dbReference type="Proteomes" id="UP001165960"/>
    </source>
</evidence>
<keyword evidence="2" id="KW-1185">Reference proteome</keyword>
<protein>
    <submittedName>
        <fullName evidence="1">Uncharacterized protein</fullName>
    </submittedName>
</protein>
<gene>
    <name evidence="1" type="ORF">DSO57_1027095</name>
</gene>
<accession>A0ACC2U0N3</accession>
<organism evidence="1 2">
    <name type="scientific">Entomophthora muscae</name>
    <dbReference type="NCBI Taxonomy" id="34485"/>
    <lineage>
        <taxon>Eukaryota</taxon>
        <taxon>Fungi</taxon>
        <taxon>Fungi incertae sedis</taxon>
        <taxon>Zoopagomycota</taxon>
        <taxon>Entomophthoromycotina</taxon>
        <taxon>Entomophthoromycetes</taxon>
        <taxon>Entomophthorales</taxon>
        <taxon>Entomophthoraceae</taxon>
        <taxon>Entomophthora</taxon>
    </lineage>
</organism>
<comment type="caution">
    <text evidence="1">The sequence shown here is derived from an EMBL/GenBank/DDBJ whole genome shotgun (WGS) entry which is preliminary data.</text>
</comment>
<dbReference type="EMBL" id="QTSX02001583">
    <property type="protein sequence ID" value="KAJ9080251.1"/>
    <property type="molecule type" value="Genomic_DNA"/>
</dbReference>
<reference evidence="1" key="1">
    <citation type="submission" date="2022-04" db="EMBL/GenBank/DDBJ databases">
        <title>Genome of the entomopathogenic fungus Entomophthora muscae.</title>
        <authorList>
            <person name="Elya C."/>
            <person name="Lovett B.R."/>
            <person name="Lee E."/>
            <person name="Macias A.M."/>
            <person name="Hajek A.E."/>
            <person name="De Bivort B.L."/>
            <person name="Kasson M.T."/>
            <person name="De Fine Licht H.H."/>
            <person name="Stajich J.E."/>
        </authorList>
    </citation>
    <scope>NUCLEOTIDE SEQUENCE</scope>
    <source>
        <strain evidence="1">Berkeley</strain>
    </source>
</reference>
<name>A0ACC2U0N3_9FUNG</name>
<dbReference type="Proteomes" id="UP001165960">
    <property type="component" value="Unassembled WGS sequence"/>
</dbReference>
<evidence type="ECO:0000313" key="1">
    <source>
        <dbReference type="EMBL" id="KAJ9080251.1"/>
    </source>
</evidence>
<sequence>MKFYSILVLASNVAGSLERANLYELNSLQDLDSTLGIDGVADAVRNTAPQEINWQPNRPAPGSRDSSGIQRQGPSTENPGGYNQRYNPFINTPSTRPQNTGGSNQRYNPTGSEDSSGLQPQAPSTENSGGYNQNDNPFLNQPSTRPQNPNLTSPNETTRNTGYLPDSNHPDRQTDTATNNQQSDGNCQLLQSNSGRGSESKINDLYPSYKGQCTEWADGRYYQLTGHHVDFLNGFYDARFWPQKASEKGWQVGSTPLVASIMALQPQQGEIGETGHVAIVESISGNSICTSNWNFPIRGNLTMKTFDLRALPPSVRYLTHHWGSGRNLGRYNQRGRGYY</sequence>